<evidence type="ECO:0000313" key="1">
    <source>
        <dbReference type="EMBL" id="EFA78948.1"/>
    </source>
</evidence>
<evidence type="ECO:0000313" key="2">
    <source>
        <dbReference type="Proteomes" id="UP000001396"/>
    </source>
</evidence>
<dbReference type="RefSeq" id="XP_020431072.1">
    <property type="nucleotide sequence ID" value="XM_020579233.1"/>
</dbReference>
<sequence>MEVPLGCKVTFKDTNDILNFQLDITLSNRTNSVIELELCPFKVKDVLKDEFFTTISSNLSEDQRRSLVQINDFLHKFIINNQDNFTKNFQIVNNIIVKNEDVLTNLEKTTTHLTISYNIIAYIYRRIIGSEVLESNHMGEVWKLLQFQPINIHEITNIISEEDTKKKILELFLSFKDEFDIKSKYFDEVPKQVATNLFYNKQQSFSHLIGPPSKESSR</sequence>
<dbReference type="AlphaFoldDB" id="D3BI48"/>
<dbReference type="EMBL" id="ADBJ01000037">
    <property type="protein sequence ID" value="EFA78948.1"/>
    <property type="molecule type" value="Genomic_DNA"/>
</dbReference>
<gene>
    <name evidence="1" type="ORF">PPL_08416</name>
</gene>
<proteinExistence type="predicted"/>
<comment type="caution">
    <text evidence="1">The sequence shown here is derived from an EMBL/GenBank/DDBJ whole genome shotgun (WGS) entry which is preliminary data.</text>
</comment>
<protein>
    <submittedName>
        <fullName evidence="1">Uncharacterized protein</fullName>
    </submittedName>
</protein>
<dbReference type="Proteomes" id="UP000001396">
    <property type="component" value="Unassembled WGS sequence"/>
</dbReference>
<keyword evidence="2" id="KW-1185">Reference proteome</keyword>
<dbReference type="InParanoid" id="D3BI48"/>
<name>D3BI48_HETP5</name>
<accession>D3BI48</accession>
<reference evidence="1 2" key="1">
    <citation type="journal article" date="2011" name="Genome Res.">
        <title>Phylogeny-wide analysis of social amoeba genomes highlights ancient origins for complex intercellular communication.</title>
        <authorList>
            <person name="Heidel A.J."/>
            <person name="Lawal H.M."/>
            <person name="Felder M."/>
            <person name="Schilde C."/>
            <person name="Helps N.R."/>
            <person name="Tunggal B."/>
            <person name="Rivero F."/>
            <person name="John U."/>
            <person name="Schleicher M."/>
            <person name="Eichinger L."/>
            <person name="Platzer M."/>
            <person name="Noegel A.A."/>
            <person name="Schaap P."/>
            <person name="Gloeckner G."/>
        </authorList>
    </citation>
    <scope>NUCLEOTIDE SEQUENCE [LARGE SCALE GENOMIC DNA]</scope>
    <source>
        <strain evidence="2">ATCC 26659 / Pp 5 / PN500</strain>
    </source>
</reference>
<dbReference type="GeneID" id="31363896"/>
<organism evidence="1 2">
    <name type="scientific">Heterostelium pallidum (strain ATCC 26659 / Pp 5 / PN500)</name>
    <name type="common">Cellular slime mold</name>
    <name type="synonym">Polysphondylium pallidum</name>
    <dbReference type="NCBI Taxonomy" id="670386"/>
    <lineage>
        <taxon>Eukaryota</taxon>
        <taxon>Amoebozoa</taxon>
        <taxon>Evosea</taxon>
        <taxon>Eumycetozoa</taxon>
        <taxon>Dictyostelia</taxon>
        <taxon>Acytosteliales</taxon>
        <taxon>Acytosteliaceae</taxon>
        <taxon>Heterostelium</taxon>
    </lineage>
</organism>